<dbReference type="InterPro" id="IPR001789">
    <property type="entry name" value="Sig_transdc_resp-reg_receiver"/>
</dbReference>
<evidence type="ECO:0000256" key="4">
    <source>
        <dbReference type="PROSITE-ProRule" id="PRU00169"/>
    </source>
</evidence>
<dbReference type="SMART" id="SM00448">
    <property type="entry name" value="REC"/>
    <property type="match status" value="1"/>
</dbReference>
<keyword evidence="8" id="KW-1185">Reference proteome</keyword>
<dbReference type="GO" id="GO:0000160">
    <property type="term" value="P:phosphorelay signal transduction system"/>
    <property type="evidence" value="ECO:0007669"/>
    <property type="project" value="InterPro"/>
</dbReference>
<keyword evidence="4" id="KW-0597">Phosphoprotein</keyword>
<dbReference type="SMART" id="SM00342">
    <property type="entry name" value="HTH_ARAC"/>
    <property type="match status" value="1"/>
</dbReference>
<dbReference type="SUPFAM" id="SSF52172">
    <property type="entry name" value="CheY-like"/>
    <property type="match status" value="1"/>
</dbReference>
<dbReference type="SUPFAM" id="SSF46689">
    <property type="entry name" value="Homeodomain-like"/>
    <property type="match status" value="2"/>
</dbReference>
<evidence type="ECO:0000256" key="2">
    <source>
        <dbReference type="ARBA" id="ARBA00023125"/>
    </source>
</evidence>
<dbReference type="InterPro" id="IPR020449">
    <property type="entry name" value="Tscrpt_reg_AraC-type_HTH"/>
</dbReference>
<dbReference type="Gene3D" id="3.40.50.2300">
    <property type="match status" value="1"/>
</dbReference>
<dbReference type="PANTHER" id="PTHR43280">
    <property type="entry name" value="ARAC-FAMILY TRANSCRIPTIONAL REGULATOR"/>
    <property type="match status" value="1"/>
</dbReference>
<dbReference type="Pfam" id="PF12833">
    <property type="entry name" value="HTH_18"/>
    <property type="match status" value="1"/>
</dbReference>
<dbReference type="RefSeq" id="WP_165908073.1">
    <property type="nucleotide sequence ID" value="NZ_SLUN01000021.1"/>
</dbReference>
<evidence type="ECO:0000313" key="7">
    <source>
        <dbReference type="EMBL" id="TCL63346.1"/>
    </source>
</evidence>
<sequence length="513" mass="58356">MKILIVDDETPIREWIEFCIRKLGAAYEVVGLATNGLEALEIFQSTMADVVFIDIKMPIMDGMELMKQVKLLKPATEVIVLTAYSDFEYARSAIKYGALDYILKTEINDRMIAEILDKASQKNKSSGEHDRYNLDTIYWKRETFFRRLIAQNAKTVDISETELQEQNIPLKNGYLFAVALKDGAFDQGFHFDRQAIIARPDAIQNIFGFTYDKNIFVILANITGLHSLAEQQKTVAEFARGLREFYRCTLGVSTIQSGLKWIAAAVDGAVHQLELEFYNGEGSINQMAPVDNGAELLKKLEAIRDSITETVQRNGASAVTAPLEQLFTFIREHKIGDIGGVKNICGQIIDFMYDFVEIDRRTELYSSYKINEEIAKLNHLQALQSYVMRKMSDVLDGARKGNPNKNYSPAIAKAVDYIHQHYTESINLTHVAGLVHLNPEYFCRLFKEETGRNFSNYLAGLRLGKAVELLKKSDHKVCEIAERVGYSNLSYFSTLFKKHYGISPFDFRNRNMK</sequence>
<dbReference type="InterPro" id="IPR018060">
    <property type="entry name" value="HTH_AraC"/>
</dbReference>
<dbReference type="InterPro" id="IPR018062">
    <property type="entry name" value="HTH_AraC-typ_CS"/>
</dbReference>
<feature type="domain" description="HTH araC/xylS-type" evidence="5">
    <location>
        <begin position="412"/>
        <end position="510"/>
    </location>
</feature>
<dbReference type="EMBL" id="SLUN01000021">
    <property type="protein sequence ID" value="TCL63346.1"/>
    <property type="molecule type" value="Genomic_DNA"/>
</dbReference>
<gene>
    <name evidence="7" type="ORF">EDC14_102164</name>
</gene>
<dbReference type="AlphaFoldDB" id="A0A4R1RC50"/>
<proteinExistence type="predicted"/>
<dbReference type="PROSITE" id="PS01124">
    <property type="entry name" value="HTH_ARAC_FAMILY_2"/>
    <property type="match status" value="1"/>
</dbReference>
<keyword evidence="2" id="KW-0238">DNA-binding</keyword>
<reference evidence="7 8" key="1">
    <citation type="submission" date="2019-03" db="EMBL/GenBank/DDBJ databases">
        <title>Genomic Encyclopedia of Type Strains, Phase IV (KMG-IV): sequencing the most valuable type-strain genomes for metagenomic binning, comparative biology and taxonomic classification.</title>
        <authorList>
            <person name="Goeker M."/>
        </authorList>
    </citation>
    <scope>NUCLEOTIDE SEQUENCE [LARGE SCALE GENOMIC DNA]</scope>
    <source>
        <strain evidence="7 8">LX-B</strain>
    </source>
</reference>
<feature type="modified residue" description="4-aspartylphosphate" evidence="4">
    <location>
        <position position="54"/>
    </location>
</feature>
<dbReference type="CDD" id="cd17536">
    <property type="entry name" value="REC_YesN-like"/>
    <property type="match status" value="1"/>
</dbReference>
<organism evidence="7 8">
    <name type="scientific">Hydrogenispora ethanolica</name>
    <dbReference type="NCBI Taxonomy" id="1082276"/>
    <lineage>
        <taxon>Bacteria</taxon>
        <taxon>Bacillati</taxon>
        <taxon>Bacillota</taxon>
        <taxon>Hydrogenispora</taxon>
    </lineage>
</organism>
<evidence type="ECO:0000313" key="8">
    <source>
        <dbReference type="Proteomes" id="UP000295008"/>
    </source>
</evidence>
<dbReference type="Gene3D" id="1.10.10.60">
    <property type="entry name" value="Homeodomain-like"/>
    <property type="match status" value="2"/>
</dbReference>
<dbReference type="GO" id="GO:0003700">
    <property type="term" value="F:DNA-binding transcription factor activity"/>
    <property type="evidence" value="ECO:0007669"/>
    <property type="project" value="InterPro"/>
</dbReference>
<keyword evidence="1" id="KW-0805">Transcription regulation</keyword>
<comment type="caution">
    <text evidence="7">The sequence shown here is derived from an EMBL/GenBank/DDBJ whole genome shotgun (WGS) entry which is preliminary data.</text>
</comment>
<feature type="domain" description="Response regulatory" evidence="6">
    <location>
        <begin position="2"/>
        <end position="119"/>
    </location>
</feature>
<dbReference type="GO" id="GO:0043565">
    <property type="term" value="F:sequence-specific DNA binding"/>
    <property type="evidence" value="ECO:0007669"/>
    <property type="project" value="InterPro"/>
</dbReference>
<evidence type="ECO:0000256" key="3">
    <source>
        <dbReference type="ARBA" id="ARBA00023163"/>
    </source>
</evidence>
<dbReference type="InterPro" id="IPR011006">
    <property type="entry name" value="CheY-like_superfamily"/>
</dbReference>
<dbReference type="InterPro" id="IPR009057">
    <property type="entry name" value="Homeodomain-like_sf"/>
</dbReference>
<dbReference type="Pfam" id="PF00072">
    <property type="entry name" value="Response_reg"/>
    <property type="match status" value="1"/>
</dbReference>
<dbReference type="PRINTS" id="PR00032">
    <property type="entry name" value="HTHARAC"/>
</dbReference>
<dbReference type="PROSITE" id="PS00041">
    <property type="entry name" value="HTH_ARAC_FAMILY_1"/>
    <property type="match status" value="1"/>
</dbReference>
<evidence type="ECO:0000259" key="6">
    <source>
        <dbReference type="PROSITE" id="PS50110"/>
    </source>
</evidence>
<dbReference type="PANTHER" id="PTHR43280:SF28">
    <property type="entry name" value="HTH-TYPE TRANSCRIPTIONAL ACTIVATOR RHAS"/>
    <property type="match status" value="1"/>
</dbReference>
<name>A0A4R1RC50_HYDET</name>
<dbReference type="Proteomes" id="UP000295008">
    <property type="component" value="Unassembled WGS sequence"/>
</dbReference>
<protein>
    <submittedName>
        <fullName evidence="7">YesN/AraC family two-component response regulator</fullName>
    </submittedName>
</protein>
<accession>A0A4R1RC50</accession>
<dbReference type="PROSITE" id="PS50110">
    <property type="entry name" value="RESPONSE_REGULATORY"/>
    <property type="match status" value="1"/>
</dbReference>
<evidence type="ECO:0000259" key="5">
    <source>
        <dbReference type="PROSITE" id="PS01124"/>
    </source>
</evidence>
<keyword evidence="3" id="KW-0804">Transcription</keyword>
<evidence type="ECO:0000256" key="1">
    <source>
        <dbReference type="ARBA" id="ARBA00023015"/>
    </source>
</evidence>